<dbReference type="GO" id="GO:0008757">
    <property type="term" value="F:S-adenosylmethionine-dependent methyltransferase activity"/>
    <property type="evidence" value="ECO:0007669"/>
    <property type="project" value="InterPro"/>
</dbReference>
<dbReference type="Proteomes" id="UP000191554">
    <property type="component" value="Unassembled WGS sequence"/>
</dbReference>
<dbReference type="PANTHER" id="PTHR43591">
    <property type="entry name" value="METHYLTRANSFERASE"/>
    <property type="match status" value="1"/>
</dbReference>
<accession>A0A1V4SQ77</accession>
<dbReference type="Gene3D" id="3.40.50.150">
    <property type="entry name" value="Vaccinia Virus protein VP39"/>
    <property type="match status" value="1"/>
</dbReference>
<proteinExistence type="predicted"/>
<keyword evidence="2" id="KW-0808">Transferase</keyword>
<dbReference type="EMBL" id="MZGX01000002">
    <property type="protein sequence ID" value="OPX46010.1"/>
    <property type="molecule type" value="Genomic_DNA"/>
</dbReference>
<dbReference type="EC" id="2.1.1.164" evidence="2"/>
<comment type="caution">
    <text evidence="2">The sequence shown here is derived from an EMBL/GenBank/DDBJ whole genome shotgun (WGS) entry which is preliminary data.</text>
</comment>
<keyword evidence="3" id="KW-1185">Reference proteome</keyword>
<feature type="domain" description="Methyltransferase type 11" evidence="1">
    <location>
        <begin position="53"/>
        <end position="151"/>
    </location>
</feature>
<evidence type="ECO:0000313" key="3">
    <source>
        <dbReference type="Proteomes" id="UP000191554"/>
    </source>
</evidence>
<dbReference type="GO" id="GO:0102082">
    <property type="term" value="F:demethylrebeccamycin--D-glucose O-methyltransferase activity"/>
    <property type="evidence" value="ECO:0007669"/>
    <property type="project" value="UniProtKB-EC"/>
</dbReference>
<dbReference type="Pfam" id="PF08241">
    <property type="entry name" value="Methyltransf_11"/>
    <property type="match status" value="1"/>
</dbReference>
<dbReference type="RefSeq" id="WP_165755634.1">
    <property type="nucleotide sequence ID" value="NZ_MZGX01000002.1"/>
</dbReference>
<name>A0A1V4SQ77_RUMHU</name>
<dbReference type="CDD" id="cd02440">
    <property type="entry name" value="AdoMet_MTases"/>
    <property type="match status" value="1"/>
</dbReference>
<organism evidence="2 3">
    <name type="scientific">Ruminiclostridium hungatei</name>
    <name type="common">Clostridium hungatei</name>
    <dbReference type="NCBI Taxonomy" id="48256"/>
    <lineage>
        <taxon>Bacteria</taxon>
        <taxon>Bacillati</taxon>
        <taxon>Bacillota</taxon>
        <taxon>Clostridia</taxon>
        <taxon>Eubacteriales</taxon>
        <taxon>Oscillospiraceae</taxon>
        <taxon>Ruminiclostridium</taxon>
    </lineage>
</organism>
<evidence type="ECO:0000313" key="2">
    <source>
        <dbReference type="EMBL" id="OPX46010.1"/>
    </source>
</evidence>
<evidence type="ECO:0000259" key="1">
    <source>
        <dbReference type="Pfam" id="PF08241"/>
    </source>
</evidence>
<gene>
    <name evidence="2" type="primary">rebM_1</name>
    <name evidence="2" type="ORF">CLHUN_04850</name>
</gene>
<keyword evidence="2" id="KW-0489">Methyltransferase</keyword>
<dbReference type="STRING" id="48256.CLHUN_04850"/>
<dbReference type="PANTHER" id="PTHR43591:SF24">
    <property type="entry name" value="2-METHOXY-6-POLYPRENYL-1,4-BENZOQUINOL METHYLASE, MITOCHONDRIAL"/>
    <property type="match status" value="1"/>
</dbReference>
<dbReference type="GO" id="GO:0032259">
    <property type="term" value="P:methylation"/>
    <property type="evidence" value="ECO:0007669"/>
    <property type="project" value="UniProtKB-KW"/>
</dbReference>
<reference evidence="2 3" key="1">
    <citation type="submission" date="2017-03" db="EMBL/GenBank/DDBJ databases">
        <title>Genome sequence of Clostridium hungatei DSM 14427.</title>
        <authorList>
            <person name="Poehlein A."/>
            <person name="Daniel R."/>
        </authorList>
    </citation>
    <scope>NUCLEOTIDE SEQUENCE [LARGE SCALE GENOMIC DNA]</scope>
    <source>
        <strain evidence="2 3">DSM 14427</strain>
    </source>
</reference>
<protein>
    <submittedName>
        <fullName evidence="2">Demethylrebeccamycin-D-glucose O-methyltransferase</fullName>
        <ecNumber evidence="2">2.1.1.164</ecNumber>
    </submittedName>
</protein>
<dbReference type="AlphaFoldDB" id="A0A1V4SQ77"/>
<dbReference type="InterPro" id="IPR029063">
    <property type="entry name" value="SAM-dependent_MTases_sf"/>
</dbReference>
<sequence length="270" mass="30363">MINSDERAKSIIDYYNNFNEKDRLKSTYGKLEFSHMTELLARYFPQTPAKICDIGGAAGEYAFHFAKLGYDAHLLDIVPKHIEQAKERAIAENGVNADNFIVGDALKLPYSANSFDAVFLSGPLYHLPQKAERIKALSEARRVLKPGGIIAAYAIGRYATMFYGISTGLIYDKDFMEKLKREVHTGLRYKYAEGVLDNAYFHCSDELREETAEAGLEFIACHGVIGPGWMAPDFDEAWNIEEHRNAILDIARMSESIPDSCSKIFIVAKK</sequence>
<dbReference type="SUPFAM" id="SSF53335">
    <property type="entry name" value="S-adenosyl-L-methionine-dependent methyltransferases"/>
    <property type="match status" value="1"/>
</dbReference>
<dbReference type="InterPro" id="IPR013216">
    <property type="entry name" value="Methyltransf_11"/>
</dbReference>